<proteinExistence type="predicted"/>
<protein>
    <submittedName>
        <fullName evidence="1">Uncharacterized protein</fullName>
    </submittedName>
</protein>
<dbReference type="Proteomes" id="UP000092377">
    <property type="component" value="Unassembled WGS sequence"/>
</dbReference>
<dbReference type="OrthoDB" id="6466915at2"/>
<dbReference type="AlphaFoldDB" id="A0A1B8HEF6"/>
<accession>A0A1B8HEF6</accession>
<comment type="caution">
    <text evidence="1">The sequence shown here is derived from an EMBL/GenBank/DDBJ whole genome shotgun (WGS) entry which is preliminary data.</text>
</comment>
<dbReference type="RefSeq" id="WP_067402151.1">
    <property type="nucleotide sequence ID" value="NZ_LZEY01000023.1"/>
</dbReference>
<reference evidence="2" key="1">
    <citation type="submission" date="2016-06" db="EMBL/GenBank/DDBJ databases">
        <authorList>
            <person name="Butler K."/>
        </authorList>
    </citation>
    <scope>NUCLEOTIDE SEQUENCE [LARGE SCALE GENOMIC DNA]</scope>
    <source>
        <strain evidence="2">GCSL-Mp20</strain>
    </source>
</reference>
<dbReference type="EMBL" id="LZEY01000023">
    <property type="protein sequence ID" value="OBU07473.1"/>
    <property type="molecule type" value="Genomic_DNA"/>
</dbReference>
<dbReference type="InterPro" id="IPR058601">
    <property type="entry name" value="Phage_phiTE_015-like"/>
</dbReference>
<dbReference type="Pfam" id="PF26207">
    <property type="entry name" value="Phage_phiTE_015"/>
    <property type="match status" value="1"/>
</dbReference>
<name>A0A1B8HEF6_9GAMM</name>
<evidence type="ECO:0000313" key="1">
    <source>
        <dbReference type="EMBL" id="OBU07473.1"/>
    </source>
</evidence>
<sequence>MVNMYAAFCAWFKDYHGFSPSVAPDDSHLVGVRRMAFEAGYKAALNALTIKLPAKEKSPADDNNYAHGYNRAITECSDAIKRQGFTVELTLK</sequence>
<gene>
    <name evidence="1" type="ORF">AYY18_04340</name>
</gene>
<organism evidence="1 2">
    <name type="scientific">Morganella psychrotolerans</name>
    <dbReference type="NCBI Taxonomy" id="368603"/>
    <lineage>
        <taxon>Bacteria</taxon>
        <taxon>Pseudomonadati</taxon>
        <taxon>Pseudomonadota</taxon>
        <taxon>Gammaproteobacteria</taxon>
        <taxon>Enterobacterales</taxon>
        <taxon>Morganellaceae</taxon>
        <taxon>Morganella</taxon>
    </lineage>
</organism>
<evidence type="ECO:0000313" key="2">
    <source>
        <dbReference type="Proteomes" id="UP000092377"/>
    </source>
</evidence>
<keyword evidence="2" id="KW-1185">Reference proteome</keyword>